<dbReference type="OrthoDB" id="540503at2759"/>
<reference evidence="3" key="1">
    <citation type="journal article" date="2015" name="Nat. Genet.">
        <title>The pineapple genome and the evolution of CAM photosynthesis.</title>
        <authorList>
            <person name="Ming R."/>
            <person name="VanBuren R."/>
            <person name="Wai C.M."/>
            <person name="Tang H."/>
            <person name="Schatz M.C."/>
            <person name="Bowers J.E."/>
            <person name="Lyons E."/>
            <person name="Wang M.L."/>
            <person name="Chen J."/>
            <person name="Biggers E."/>
            <person name="Zhang J."/>
            <person name="Huang L."/>
            <person name="Zhang L."/>
            <person name="Miao W."/>
            <person name="Zhang J."/>
            <person name="Ye Z."/>
            <person name="Miao C."/>
            <person name="Lin Z."/>
            <person name="Wang H."/>
            <person name="Zhou H."/>
            <person name="Yim W.C."/>
            <person name="Priest H.D."/>
            <person name="Zheng C."/>
            <person name="Woodhouse M."/>
            <person name="Edger P.P."/>
            <person name="Guyot R."/>
            <person name="Guo H.B."/>
            <person name="Guo H."/>
            <person name="Zheng G."/>
            <person name="Singh R."/>
            <person name="Sharma A."/>
            <person name="Min X."/>
            <person name="Zheng Y."/>
            <person name="Lee H."/>
            <person name="Gurtowski J."/>
            <person name="Sedlazeck F.J."/>
            <person name="Harkess A."/>
            <person name="McKain M.R."/>
            <person name="Liao Z."/>
            <person name="Fang J."/>
            <person name="Liu J."/>
            <person name="Zhang X."/>
            <person name="Zhang Q."/>
            <person name="Hu W."/>
            <person name="Qin Y."/>
            <person name="Wang K."/>
            <person name="Chen L.Y."/>
            <person name="Shirley N."/>
            <person name="Lin Y.R."/>
            <person name="Liu L.Y."/>
            <person name="Hernandez A.G."/>
            <person name="Wright C.L."/>
            <person name="Bulone V."/>
            <person name="Tuskan G.A."/>
            <person name="Heath K."/>
            <person name="Zee F."/>
            <person name="Moore P.H."/>
            <person name="Sunkar R."/>
            <person name="Leebens-Mack J.H."/>
            <person name="Mockler T."/>
            <person name="Bennetzen J.L."/>
            <person name="Freeling M."/>
            <person name="Sankoff D."/>
            <person name="Paterson A.H."/>
            <person name="Zhu X."/>
            <person name="Yang X."/>
            <person name="Smith J.A."/>
            <person name="Cushman J.C."/>
            <person name="Paull R.E."/>
            <person name="Yu Q."/>
        </authorList>
    </citation>
    <scope>NUCLEOTIDE SEQUENCE [LARGE SCALE GENOMIC DNA]</scope>
    <source>
        <strain evidence="3">cv. F153</strain>
    </source>
</reference>
<evidence type="ECO:0000259" key="2">
    <source>
        <dbReference type="Pfam" id="PF03407"/>
    </source>
</evidence>
<dbReference type="Pfam" id="PF03407">
    <property type="entry name" value="Nucleotid_trans"/>
    <property type="match status" value="1"/>
</dbReference>
<dbReference type="InterPro" id="IPR044821">
    <property type="entry name" value="At1g28695/At4g15970-like"/>
</dbReference>
<sequence>MGRDMSNRSLLVSFLLGVAMAIACVFSYMSVDPWNRSVEISSWRMSGNSDSNVDGANETMFAPNSDVDHAQLAPKEMPQTKDLASLLKSAAMDDNTVILTEVNEAWATPNSLLDLFLESFRVGEHIEHLLDHLLIVAVDQKAFDRCNLVHSHCYLHKMEGNYSSAKGFMSKDYLEMVWNRNKFQQSILELGYNFLFTDMDIIWFRDPLRRIAITSHIATSSDFFFGDEDSLGNLPNTGLLYVKSCTKTVEFYKNWQLARERFPRKHEQHVFYKLKGEFAARFQVKIQFIDTAYCGGFCQLRSDLNKICTVHANCCVGLQRKLYDLRNIMEDWQKYKALTVEEKRKGDFHWRVPGKCIHAPRQHSTKSH</sequence>
<evidence type="ECO:0000313" key="4">
    <source>
        <dbReference type="RefSeq" id="XP_020080699.1"/>
    </source>
</evidence>
<dbReference type="PANTHER" id="PTHR46038">
    <property type="entry name" value="EXPRESSED PROTEIN-RELATED"/>
    <property type="match status" value="1"/>
</dbReference>
<reference evidence="4" key="2">
    <citation type="submission" date="2025-08" db="UniProtKB">
        <authorList>
            <consortium name="RefSeq"/>
        </authorList>
    </citation>
    <scope>IDENTIFICATION</scope>
    <source>
        <tissue evidence="4">Leaf</tissue>
    </source>
</reference>
<keyword evidence="3" id="KW-1185">Reference proteome</keyword>
<evidence type="ECO:0000313" key="3">
    <source>
        <dbReference type="Proteomes" id="UP000515123"/>
    </source>
</evidence>
<organism evidence="3 4">
    <name type="scientific">Ananas comosus</name>
    <name type="common">Pineapple</name>
    <name type="synonym">Ananas ananas</name>
    <dbReference type="NCBI Taxonomy" id="4615"/>
    <lineage>
        <taxon>Eukaryota</taxon>
        <taxon>Viridiplantae</taxon>
        <taxon>Streptophyta</taxon>
        <taxon>Embryophyta</taxon>
        <taxon>Tracheophyta</taxon>
        <taxon>Spermatophyta</taxon>
        <taxon>Magnoliopsida</taxon>
        <taxon>Liliopsida</taxon>
        <taxon>Poales</taxon>
        <taxon>Bromeliaceae</taxon>
        <taxon>Bromelioideae</taxon>
        <taxon>Ananas</taxon>
    </lineage>
</organism>
<dbReference type="AlphaFoldDB" id="A0A6P5EBI7"/>
<feature type="domain" description="Nucleotide-diphospho-sugar transferase" evidence="2">
    <location>
        <begin position="128"/>
        <end position="325"/>
    </location>
</feature>
<dbReference type="PROSITE" id="PS51257">
    <property type="entry name" value="PROKAR_LIPOPROTEIN"/>
    <property type="match status" value="1"/>
</dbReference>
<feature type="chain" id="PRO_5027758974" evidence="1">
    <location>
        <begin position="22"/>
        <end position="368"/>
    </location>
</feature>
<keyword evidence="1" id="KW-0732">Signal</keyword>
<name>A0A6P5EBI7_ANACO</name>
<feature type="signal peptide" evidence="1">
    <location>
        <begin position="1"/>
        <end position="21"/>
    </location>
</feature>
<dbReference type="InterPro" id="IPR005069">
    <property type="entry name" value="Nucl-diP-sugar_transferase"/>
</dbReference>
<dbReference type="GeneID" id="109704354"/>
<accession>A0A6P5EBI7</accession>
<dbReference type="PANTHER" id="PTHR46038:SF13">
    <property type="entry name" value="GLYCOSYLTRANSFERASE"/>
    <property type="match status" value="1"/>
</dbReference>
<gene>
    <name evidence="4" type="primary">LOC109704354</name>
</gene>
<protein>
    <submittedName>
        <fullName evidence="4">Uncharacterized protein At4g15970-like</fullName>
    </submittedName>
</protein>
<dbReference type="RefSeq" id="XP_020080699.1">
    <property type="nucleotide sequence ID" value="XM_020225110.1"/>
</dbReference>
<proteinExistence type="predicted"/>
<dbReference type="Proteomes" id="UP000515123">
    <property type="component" value="Unplaced"/>
</dbReference>
<evidence type="ECO:0000256" key="1">
    <source>
        <dbReference type="SAM" id="SignalP"/>
    </source>
</evidence>